<organism evidence="4 5">
    <name type="scientific">Amycolatopsis japonica</name>
    <dbReference type="NCBI Taxonomy" id="208439"/>
    <lineage>
        <taxon>Bacteria</taxon>
        <taxon>Bacillati</taxon>
        <taxon>Actinomycetota</taxon>
        <taxon>Actinomycetes</taxon>
        <taxon>Pseudonocardiales</taxon>
        <taxon>Pseudonocardiaceae</taxon>
        <taxon>Amycolatopsis</taxon>
        <taxon>Amycolatopsis japonica group</taxon>
    </lineage>
</organism>
<accession>A0A075UV55</accession>
<evidence type="ECO:0000259" key="3">
    <source>
        <dbReference type="PROSITE" id="PS51186"/>
    </source>
</evidence>
<evidence type="ECO:0000313" key="5">
    <source>
        <dbReference type="Proteomes" id="UP000028492"/>
    </source>
</evidence>
<dbReference type="EMBL" id="CP008953">
    <property type="protein sequence ID" value="AIG78042.1"/>
    <property type="molecule type" value="Genomic_DNA"/>
</dbReference>
<dbReference type="eggNOG" id="COG0456">
    <property type="taxonomic scope" value="Bacteria"/>
</dbReference>
<sequence length="138" mass="15028">MAEIRRAGTVEEVVAAQHLFDGPAHREASEKFLAGEENHLLIAYEDGEPAGMITGTEVTHPDKGTEMFLNELDVSPDYQRRGIGRDLVDALAGIARERGCRGMWVGVETDNKAALATYTSAGASNDGPFIMQSWTFED</sequence>
<proteinExistence type="predicted"/>
<feature type="domain" description="N-acetyltransferase" evidence="3">
    <location>
        <begin position="2"/>
        <end position="138"/>
    </location>
</feature>
<keyword evidence="2" id="KW-0012">Acyltransferase</keyword>
<dbReference type="GO" id="GO:0016747">
    <property type="term" value="F:acyltransferase activity, transferring groups other than amino-acyl groups"/>
    <property type="evidence" value="ECO:0007669"/>
    <property type="project" value="InterPro"/>
</dbReference>
<protein>
    <recommendedName>
        <fullName evidence="3">N-acetyltransferase domain-containing protein</fullName>
    </recommendedName>
</protein>
<evidence type="ECO:0000313" key="4">
    <source>
        <dbReference type="EMBL" id="AIG78042.1"/>
    </source>
</evidence>
<dbReference type="STRING" id="208439.AJAP_25975"/>
<dbReference type="InterPro" id="IPR000182">
    <property type="entry name" value="GNAT_dom"/>
</dbReference>
<dbReference type="KEGG" id="aja:AJAP_25975"/>
<keyword evidence="5" id="KW-1185">Reference proteome</keyword>
<gene>
    <name evidence="4" type="ORF">AJAP_25975</name>
</gene>
<reference evidence="4 5" key="1">
    <citation type="journal article" date="2014" name="J. Biotechnol.">
        <title>Complete genome sequence of the actinobacterium Amycolatopsis japonica MG417-CF17(T) (=DSM 44213T) producing (S,S)-N,N'-ethylenediaminedisuccinic acid.</title>
        <authorList>
            <person name="Stegmann E."/>
            <person name="Albersmeier A."/>
            <person name="Spohn M."/>
            <person name="Gert H."/>
            <person name="Weber T."/>
            <person name="Wohlleben W."/>
            <person name="Kalinowski J."/>
            <person name="Ruckert C."/>
        </authorList>
    </citation>
    <scope>NUCLEOTIDE SEQUENCE [LARGE SCALE GENOMIC DNA]</scope>
    <source>
        <strain evidence="5">MG417-CF17 (DSM 44213)</strain>
    </source>
</reference>
<dbReference type="Gene3D" id="3.40.630.30">
    <property type="match status" value="1"/>
</dbReference>
<dbReference type="InterPro" id="IPR050832">
    <property type="entry name" value="Bact_Acetyltransf"/>
</dbReference>
<dbReference type="PROSITE" id="PS51186">
    <property type="entry name" value="GNAT"/>
    <property type="match status" value="1"/>
</dbReference>
<evidence type="ECO:0000256" key="2">
    <source>
        <dbReference type="ARBA" id="ARBA00023315"/>
    </source>
</evidence>
<evidence type="ECO:0000256" key="1">
    <source>
        <dbReference type="ARBA" id="ARBA00022679"/>
    </source>
</evidence>
<dbReference type="RefSeq" id="WP_038515839.1">
    <property type="nucleotide sequence ID" value="NZ_CP008953.1"/>
</dbReference>
<dbReference type="AlphaFoldDB" id="A0A075UV55"/>
<dbReference type="HOGENOM" id="CLU_145408_0_0_11"/>
<dbReference type="PANTHER" id="PTHR43877">
    <property type="entry name" value="AMINOALKYLPHOSPHONATE N-ACETYLTRANSFERASE-RELATED-RELATED"/>
    <property type="match status" value="1"/>
</dbReference>
<dbReference type="InterPro" id="IPR016181">
    <property type="entry name" value="Acyl_CoA_acyltransferase"/>
</dbReference>
<dbReference type="CDD" id="cd04301">
    <property type="entry name" value="NAT_SF"/>
    <property type="match status" value="1"/>
</dbReference>
<dbReference type="Pfam" id="PF00583">
    <property type="entry name" value="Acetyltransf_1"/>
    <property type="match status" value="1"/>
</dbReference>
<dbReference type="SUPFAM" id="SSF55729">
    <property type="entry name" value="Acyl-CoA N-acyltransferases (Nat)"/>
    <property type="match status" value="1"/>
</dbReference>
<dbReference type="Proteomes" id="UP000028492">
    <property type="component" value="Chromosome"/>
</dbReference>
<keyword evidence="1" id="KW-0808">Transferase</keyword>
<name>A0A075UV55_9PSEU</name>